<sequence length="115" mass="11554">MAAPTRRKSSASVPAAAVAALSLLLTGCADESTVTADCVIRQADGTYKVVDDDKCDRGGSSSSSFVWIYGGTHNSSTRRITGGTMTKPSNSNISTRSGKVITGGFGGSGKSGSGS</sequence>
<reference evidence="3 4" key="1">
    <citation type="submission" date="2016-10" db="EMBL/GenBank/DDBJ databases">
        <authorList>
            <person name="de Groot N.N."/>
        </authorList>
    </citation>
    <scope>NUCLEOTIDE SEQUENCE [LARGE SCALE GENOMIC DNA]</scope>
    <source>
        <strain evidence="3 4">CPCC 201354</strain>
    </source>
</reference>
<dbReference type="STRING" id="504805.SAMN05421505_12056"/>
<feature type="chain" id="PRO_5011529214" evidence="2">
    <location>
        <begin position="30"/>
        <end position="115"/>
    </location>
</feature>
<protein>
    <submittedName>
        <fullName evidence="3">Uncharacterized protein</fullName>
    </submittedName>
</protein>
<feature type="signal peptide" evidence="2">
    <location>
        <begin position="1"/>
        <end position="29"/>
    </location>
</feature>
<evidence type="ECO:0000313" key="3">
    <source>
        <dbReference type="EMBL" id="SDH68062.1"/>
    </source>
</evidence>
<dbReference type="AlphaFoldDB" id="A0A1G8EDU1"/>
<keyword evidence="2" id="KW-0732">Signal</keyword>
<feature type="region of interest" description="Disordered" evidence="1">
    <location>
        <begin position="78"/>
        <end position="115"/>
    </location>
</feature>
<dbReference type="OrthoDB" id="3542270at2"/>
<name>A0A1G8EDU1_9ACTN</name>
<keyword evidence="4" id="KW-1185">Reference proteome</keyword>
<evidence type="ECO:0000256" key="2">
    <source>
        <dbReference type="SAM" id="SignalP"/>
    </source>
</evidence>
<dbReference type="RefSeq" id="WP_093172195.1">
    <property type="nucleotide sequence ID" value="NZ_FNCN01000020.1"/>
</dbReference>
<gene>
    <name evidence="3" type="ORF">SAMN05421505_12056</name>
</gene>
<evidence type="ECO:0000256" key="1">
    <source>
        <dbReference type="SAM" id="MobiDB-lite"/>
    </source>
</evidence>
<feature type="compositionally biased region" description="Polar residues" evidence="1">
    <location>
        <begin position="78"/>
        <end position="97"/>
    </location>
</feature>
<feature type="compositionally biased region" description="Gly residues" evidence="1">
    <location>
        <begin position="101"/>
        <end position="115"/>
    </location>
</feature>
<accession>A0A1G8EDU1</accession>
<evidence type="ECO:0000313" key="4">
    <source>
        <dbReference type="Proteomes" id="UP000198923"/>
    </source>
</evidence>
<proteinExistence type="predicted"/>
<dbReference type="EMBL" id="FNCN01000020">
    <property type="protein sequence ID" value="SDH68062.1"/>
    <property type="molecule type" value="Genomic_DNA"/>
</dbReference>
<dbReference type="Proteomes" id="UP000198923">
    <property type="component" value="Unassembled WGS sequence"/>
</dbReference>
<organism evidence="3 4">
    <name type="scientific">Sinosporangium album</name>
    <dbReference type="NCBI Taxonomy" id="504805"/>
    <lineage>
        <taxon>Bacteria</taxon>
        <taxon>Bacillati</taxon>
        <taxon>Actinomycetota</taxon>
        <taxon>Actinomycetes</taxon>
        <taxon>Streptosporangiales</taxon>
        <taxon>Streptosporangiaceae</taxon>
        <taxon>Sinosporangium</taxon>
    </lineage>
</organism>
<dbReference type="PROSITE" id="PS51257">
    <property type="entry name" value="PROKAR_LIPOPROTEIN"/>
    <property type="match status" value="1"/>
</dbReference>